<evidence type="ECO:0000256" key="1">
    <source>
        <dbReference type="SAM" id="MobiDB-lite"/>
    </source>
</evidence>
<keyword evidence="3" id="KW-1185">Reference proteome</keyword>
<comment type="caution">
    <text evidence="2">The sequence shown here is derived from an EMBL/GenBank/DDBJ whole genome shotgun (WGS) entry which is preliminary data.</text>
</comment>
<gene>
    <name evidence="2" type="ORF">GCM10009579_83410</name>
</gene>
<evidence type="ECO:0000313" key="2">
    <source>
        <dbReference type="EMBL" id="GAA1301716.1"/>
    </source>
</evidence>
<evidence type="ECO:0000313" key="3">
    <source>
        <dbReference type="Proteomes" id="UP001500282"/>
    </source>
</evidence>
<reference evidence="3" key="1">
    <citation type="journal article" date="2019" name="Int. J. Syst. Evol. Microbiol.">
        <title>The Global Catalogue of Microorganisms (GCM) 10K type strain sequencing project: providing services to taxonomists for standard genome sequencing and annotation.</title>
        <authorList>
            <consortium name="The Broad Institute Genomics Platform"/>
            <consortium name="The Broad Institute Genome Sequencing Center for Infectious Disease"/>
            <person name="Wu L."/>
            <person name="Ma J."/>
        </authorList>
    </citation>
    <scope>NUCLEOTIDE SEQUENCE [LARGE SCALE GENOMIC DNA]</scope>
    <source>
        <strain evidence="3">JCM 11448</strain>
    </source>
</reference>
<proteinExistence type="predicted"/>
<organism evidence="2 3">
    <name type="scientific">Streptomyces javensis</name>
    <dbReference type="NCBI Taxonomy" id="114698"/>
    <lineage>
        <taxon>Bacteria</taxon>
        <taxon>Bacillati</taxon>
        <taxon>Actinomycetota</taxon>
        <taxon>Actinomycetes</taxon>
        <taxon>Kitasatosporales</taxon>
        <taxon>Streptomycetaceae</taxon>
        <taxon>Streptomyces</taxon>
        <taxon>Streptomyces violaceusniger group</taxon>
    </lineage>
</organism>
<protein>
    <submittedName>
        <fullName evidence="2">Uncharacterized protein</fullName>
    </submittedName>
</protein>
<sequence>MHLWEPLKTSGVAVIICVVWLFVKPNDNTPPRLPEQATFFLMEPNRGRVAANFEIENDLEETTLSLHVDFNPKGDTMPKSINWEILLSGAGIGELHGSEGVKVGKPPPVGVPATGFSNVARGSIHAGENDSIYIDMRWNSQGGGGPVIKSGPYLAVALPKIAGREESEIEVGRVLRMKGLRPYVIYAGPQPTQITSTLYTEEDEWIWEDEGRRNLPPVSSAVNIAESQEESAKVALARALSVASIATAIAAVVEFCVYAFQKKWSSSPPAAEDASPGAGHRTASGADADSG</sequence>
<dbReference type="Proteomes" id="UP001500282">
    <property type="component" value="Unassembled WGS sequence"/>
</dbReference>
<feature type="compositionally biased region" description="Low complexity" evidence="1">
    <location>
        <begin position="266"/>
        <end position="278"/>
    </location>
</feature>
<dbReference type="EMBL" id="BAAAIH010000086">
    <property type="protein sequence ID" value="GAA1301716.1"/>
    <property type="molecule type" value="Genomic_DNA"/>
</dbReference>
<feature type="region of interest" description="Disordered" evidence="1">
    <location>
        <begin position="266"/>
        <end position="291"/>
    </location>
</feature>
<name>A0ABP4I6D5_9ACTN</name>
<accession>A0ABP4I6D5</accession>